<gene>
    <name evidence="2" type="ORF">RFI_22561</name>
</gene>
<dbReference type="EMBL" id="ASPP01019748">
    <property type="protein sequence ID" value="ETO14806.1"/>
    <property type="molecule type" value="Genomic_DNA"/>
</dbReference>
<proteinExistence type="predicted"/>
<dbReference type="AlphaFoldDB" id="X6MMD6"/>
<evidence type="ECO:0000256" key="1">
    <source>
        <dbReference type="SAM" id="MobiDB-lite"/>
    </source>
</evidence>
<name>X6MMD6_RETFI</name>
<keyword evidence="3" id="KW-1185">Reference proteome</keyword>
<dbReference type="Proteomes" id="UP000023152">
    <property type="component" value="Unassembled WGS sequence"/>
</dbReference>
<reference evidence="2 3" key="1">
    <citation type="journal article" date="2013" name="Curr. Biol.">
        <title>The Genome of the Foraminiferan Reticulomyxa filosa.</title>
        <authorList>
            <person name="Glockner G."/>
            <person name="Hulsmann N."/>
            <person name="Schleicher M."/>
            <person name="Noegel A.A."/>
            <person name="Eichinger L."/>
            <person name="Gallinger C."/>
            <person name="Pawlowski J."/>
            <person name="Sierra R."/>
            <person name="Euteneuer U."/>
            <person name="Pillet L."/>
            <person name="Moustafa A."/>
            <person name="Platzer M."/>
            <person name="Groth M."/>
            <person name="Szafranski K."/>
            <person name="Schliwa M."/>
        </authorList>
    </citation>
    <scope>NUCLEOTIDE SEQUENCE [LARGE SCALE GENOMIC DNA]</scope>
</reference>
<evidence type="ECO:0000313" key="2">
    <source>
        <dbReference type="EMBL" id="ETO14806.1"/>
    </source>
</evidence>
<evidence type="ECO:0000313" key="3">
    <source>
        <dbReference type="Proteomes" id="UP000023152"/>
    </source>
</evidence>
<feature type="compositionally biased region" description="Basic and acidic residues" evidence="1">
    <location>
        <begin position="106"/>
        <end position="131"/>
    </location>
</feature>
<sequence length="193" mass="22159">MHSFLSDQHLDNVISLPFFVKTANVKPTPTQSKVQFKKKHKKNAKQCAHNTFNGTYTGIPPINAISGQRQWGRKGRITENVEVRVLSPVHKTNTFYKSVEEKPLPMEKYSKTNESRKIKLMDTDRKNREDSVSPSQRSCLIDRSGANKPLNNKFCVQCDINTFTQNAVAQHTQKSPINWCVSFYILDYLKNID</sequence>
<accession>X6MMD6</accession>
<organism evidence="2 3">
    <name type="scientific">Reticulomyxa filosa</name>
    <dbReference type="NCBI Taxonomy" id="46433"/>
    <lineage>
        <taxon>Eukaryota</taxon>
        <taxon>Sar</taxon>
        <taxon>Rhizaria</taxon>
        <taxon>Retaria</taxon>
        <taxon>Foraminifera</taxon>
        <taxon>Monothalamids</taxon>
        <taxon>Reticulomyxidae</taxon>
        <taxon>Reticulomyxa</taxon>
    </lineage>
</organism>
<protein>
    <submittedName>
        <fullName evidence="2">Uncharacterized protein</fullName>
    </submittedName>
</protein>
<feature type="region of interest" description="Disordered" evidence="1">
    <location>
        <begin position="106"/>
        <end position="144"/>
    </location>
</feature>
<comment type="caution">
    <text evidence="2">The sequence shown here is derived from an EMBL/GenBank/DDBJ whole genome shotgun (WGS) entry which is preliminary data.</text>
</comment>